<evidence type="ECO:0000313" key="7">
    <source>
        <dbReference type="Proteomes" id="UP000626092"/>
    </source>
</evidence>
<dbReference type="Proteomes" id="UP000626092">
    <property type="component" value="Unassembled WGS sequence"/>
</dbReference>
<dbReference type="PROSITE" id="PS50081">
    <property type="entry name" value="ZF_DAG_PE_2"/>
    <property type="match status" value="1"/>
</dbReference>
<dbReference type="InterPro" id="IPR053192">
    <property type="entry name" value="Vacuole_Formation_Reg"/>
</dbReference>
<sequence length="591" mass="67672">MLIKKEETEASWDLSCYGCEQPISISSSSSSYYGCKRCTFFLHKSCAELPHQMTHPCHPQHPLTLLPISPYQVSCDCDVCRESCYRFIYHCSLCKYDIHMKCALVVLSIQQSIEHTSHPHQLIPMQKESMFFCDACGIEHKGTSFLCTTCGFWINQKCASSPLNLKLNNRHQHALPLFYFIPQQDYSSARPHCQICSKTIYRRNWFYSCSECSYFVHLHCAVSEKEHSTSNETENGSHDLGHNQNNLSSSNSETATSDADLPKVICLPVSDDSADIITQFIKNTAIQGKHNGAAEIEHGSHRHPLTLFEKPIDHVLSLSNAARNVQKCCGCAQRISAPFYCCLECEFYLHVLCAELPEELRQHPTHLQHTLFLTKNIWAAKCNCCSLFGSTIFYKCEERDFFLDCKCASLPRVIKHDDHKHTLALRPTPFSGTCISCSASLRISFECWTCKFYLCVRCAILPRTVRHRYDKHPFTLTYSPRPNRTDDDFCEICEEGMDSNRWFYHCGECDQYLHKDCIVPVDQFSNMIYSNNWIPINSRKHPHRLIRVAANPNASCSLCERSNADSGHYRCPPCGFRLCDSCIKREIEGEI</sequence>
<evidence type="ECO:0000256" key="4">
    <source>
        <dbReference type="SAM" id="MobiDB-lite"/>
    </source>
</evidence>
<dbReference type="AlphaFoldDB" id="A0A834H6N7"/>
<dbReference type="Pfam" id="PF03107">
    <property type="entry name" value="C1_2"/>
    <property type="match status" value="6"/>
</dbReference>
<evidence type="ECO:0000256" key="2">
    <source>
        <dbReference type="ARBA" id="ARBA00022737"/>
    </source>
</evidence>
<dbReference type="InterPro" id="IPR002219">
    <property type="entry name" value="PKC_DAG/PE"/>
</dbReference>
<keyword evidence="3" id="KW-0862">Zinc</keyword>
<dbReference type="PANTHER" id="PTHR32410:SF216">
    <property type="entry name" value="PHORBOL-ESTER_DAG-TYPE DOMAIN-CONTAINING PROTEIN"/>
    <property type="match status" value="1"/>
</dbReference>
<feature type="compositionally biased region" description="Polar residues" evidence="4">
    <location>
        <begin position="242"/>
        <end position="256"/>
    </location>
</feature>
<dbReference type="InterPro" id="IPR046349">
    <property type="entry name" value="C1-like_sf"/>
</dbReference>
<comment type="caution">
    <text evidence="6">The sequence shown here is derived from an EMBL/GenBank/DDBJ whole genome shotgun (WGS) entry which is preliminary data.</text>
</comment>
<accession>A0A834H6N7</accession>
<protein>
    <recommendedName>
        <fullName evidence="5">Phorbol-ester/DAG-type domain-containing protein</fullName>
    </recommendedName>
</protein>
<evidence type="ECO:0000256" key="1">
    <source>
        <dbReference type="ARBA" id="ARBA00022723"/>
    </source>
</evidence>
<dbReference type="GO" id="GO:0046872">
    <property type="term" value="F:metal ion binding"/>
    <property type="evidence" value="ECO:0007669"/>
    <property type="project" value="UniProtKB-KW"/>
</dbReference>
<evidence type="ECO:0000313" key="6">
    <source>
        <dbReference type="EMBL" id="KAF7148771.1"/>
    </source>
</evidence>
<evidence type="ECO:0000259" key="5">
    <source>
        <dbReference type="PROSITE" id="PS50081"/>
    </source>
</evidence>
<evidence type="ECO:0000256" key="3">
    <source>
        <dbReference type="ARBA" id="ARBA00022833"/>
    </source>
</evidence>
<dbReference type="OrthoDB" id="938199at2759"/>
<reference evidence="6" key="1">
    <citation type="submission" date="2019-11" db="EMBL/GenBank/DDBJ databases">
        <authorList>
            <person name="Liu Y."/>
            <person name="Hou J."/>
            <person name="Li T.-Q."/>
            <person name="Guan C.-H."/>
            <person name="Wu X."/>
            <person name="Wu H.-Z."/>
            <person name="Ling F."/>
            <person name="Zhang R."/>
            <person name="Shi X.-G."/>
            <person name="Ren J.-P."/>
            <person name="Chen E.-F."/>
            <person name="Sun J.-M."/>
        </authorList>
    </citation>
    <scope>NUCLEOTIDE SEQUENCE</scope>
    <source>
        <strain evidence="6">Adult_tree_wgs_1</strain>
        <tissue evidence="6">Leaves</tissue>
    </source>
</reference>
<keyword evidence="2" id="KW-0677">Repeat</keyword>
<dbReference type="InterPro" id="IPR004146">
    <property type="entry name" value="DC1"/>
</dbReference>
<feature type="region of interest" description="Disordered" evidence="4">
    <location>
        <begin position="229"/>
        <end position="256"/>
    </location>
</feature>
<organism evidence="6 7">
    <name type="scientific">Rhododendron simsii</name>
    <name type="common">Sims's rhododendron</name>
    <dbReference type="NCBI Taxonomy" id="118357"/>
    <lineage>
        <taxon>Eukaryota</taxon>
        <taxon>Viridiplantae</taxon>
        <taxon>Streptophyta</taxon>
        <taxon>Embryophyta</taxon>
        <taxon>Tracheophyta</taxon>
        <taxon>Spermatophyta</taxon>
        <taxon>Magnoliopsida</taxon>
        <taxon>eudicotyledons</taxon>
        <taxon>Gunneridae</taxon>
        <taxon>Pentapetalae</taxon>
        <taxon>asterids</taxon>
        <taxon>Ericales</taxon>
        <taxon>Ericaceae</taxon>
        <taxon>Ericoideae</taxon>
        <taxon>Rhodoreae</taxon>
        <taxon>Rhododendron</taxon>
    </lineage>
</organism>
<keyword evidence="1" id="KW-0479">Metal-binding</keyword>
<dbReference type="SUPFAM" id="SSF57889">
    <property type="entry name" value="Cysteine-rich domain"/>
    <property type="match status" value="5"/>
</dbReference>
<dbReference type="EMBL" id="WJXA01000003">
    <property type="protein sequence ID" value="KAF7148771.1"/>
    <property type="molecule type" value="Genomic_DNA"/>
</dbReference>
<feature type="domain" description="Phorbol-ester/DAG-type" evidence="5">
    <location>
        <begin position="466"/>
        <end position="525"/>
    </location>
</feature>
<gene>
    <name evidence="6" type="ORF">RHSIM_Rhsim03G0009700</name>
</gene>
<dbReference type="PANTHER" id="PTHR32410">
    <property type="entry name" value="CYSTEINE/HISTIDINE-RICH C1 DOMAIN FAMILY PROTEIN"/>
    <property type="match status" value="1"/>
</dbReference>
<dbReference type="SMART" id="SM00109">
    <property type="entry name" value="C1"/>
    <property type="match status" value="5"/>
</dbReference>
<keyword evidence="7" id="KW-1185">Reference proteome</keyword>
<name>A0A834H6N7_RHOSS</name>
<proteinExistence type="predicted"/>
<feature type="compositionally biased region" description="Basic and acidic residues" evidence="4">
    <location>
        <begin position="229"/>
        <end position="241"/>
    </location>
</feature>